<dbReference type="SMART" id="SM01043">
    <property type="entry name" value="BTAD"/>
    <property type="match status" value="1"/>
</dbReference>
<proteinExistence type="inferred from homology"/>
<dbReference type="Gene3D" id="1.10.10.10">
    <property type="entry name" value="Winged helix-like DNA-binding domain superfamily/Winged helix DNA-binding domain"/>
    <property type="match status" value="1"/>
</dbReference>
<dbReference type="InterPro" id="IPR001867">
    <property type="entry name" value="OmpR/PhoB-type_DNA-bd"/>
</dbReference>
<organism evidence="10 11">
    <name type="scientific">Streptomyces olivaceoviridis</name>
    <name type="common">Streptomyces corchorusii</name>
    <dbReference type="NCBI Taxonomy" id="1921"/>
    <lineage>
        <taxon>Bacteria</taxon>
        <taxon>Bacillati</taxon>
        <taxon>Actinomycetota</taxon>
        <taxon>Actinomycetes</taxon>
        <taxon>Kitasatosporales</taxon>
        <taxon>Streptomycetaceae</taxon>
        <taxon>Streptomyces</taxon>
    </lineage>
</organism>
<dbReference type="InterPro" id="IPR005158">
    <property type="entry name" value="BTAD"/>
</dbReference>
<dbReference type="SUPFAM" id="SSF52540">
    <property type="entry name" value="P-loop containing nucleoside triphosphate hydrolases"/>
    <property type="match status" value="1"/>
</dbReference>
<comment type="similarity">
    <text evidence="1">Belongs to the AfsR/DnrI/RedD regulatory family.</text>
</comment>
<gene>
    <name evidence="10" type="ORF">ACH49L_31950</name>
</gene>
<dbReference type="CDD" id="cd15831">
    <property type="entry name" value="BTAD"/>
    <property type="match status" value="1"/>
</dbReference>
<evidence type="ECO:0000259" key="9">
    <source>
        <dbReference type="SMART" id="SM01043"/>
    </source>
</evidence>
<dbReference type="SMART" id="SM00862">
    <property type="entry name" value="Trans_reg_C"/>
    <property type="match status" value="1"/>
</dbReference>
<evidence type="ECO:0000256" key="5">
    <source>
        <dbReference type="ARBA" id="ARBA00023163"/>
    </source>
</evidence>
<dbReference type="PANTHER" id="PTHR35807">
    <property type="entry name" value="TRANSCRIPTIONAL REGULATOR REDD-RELATED"/>
    <property type="match status" value="1"/>
</dbReference>
<keyword evidence="4" id="KW-0238">DNA-binding</keyword>
<evidence type="ECO:0000256" key="1">
    <source>
        <dbReference type="ARBA" id="ARBA00005820"/>
    </source>
</evidence>
<dbReference type="SUPFAM" id="SSF48452">
    <property type="entry name" value="TPR-like"/>
    <property type="match status" value="2"/>
</dbReference>
<feature type="region of interest" description="Disordered" evidence="7">
    <location>
        <begin position="905"/>
        <end position="970"/>
    </location>
</feature>
<feature type="compositionally biased region" description="Low complexity" evidence="7">
    <location>
        <begin position="950"/>
        <end position="963"/>
    </location>
</feature>
<dbReference type="InterPro" id="IPR002182">
    <property type="entry name" value="NB-ARC"/>
</dbReference>
<feature type="domain" description="Bacterial transcriptional activator" evidence="9">
    <location>
        <begin position="103"/>
        <end position="244"/>
    </location>
</feature>
<evidence type="ECO:0000313" key="10">
    <source>
        <dbReference type="EMBL" id="MFI2160254.1"/>
    </source>
</evidence>
<evidence type="ECO:0000256" key="7">
    <source>
        <dbReference type="SAM" id="MobiDB-lite"/>
    </source>
</evidence>
<evidence type="ECO:0000259" key="8">
    <source>
        <dbReference type="SMART" id="SM00862"/>
    </source>
</evidence>
<dbReference type="EMBL" id="JBIRWM010000018">
    <property type="protein sequence ID" value="MFI2160254.1"/>
    <property type="molecule type" value="Genomic_DNA"/>
</dbReference>
<dbReference type="Pfam" id="PF13424">
    <property type="entry name" value="TPR_12"/>
    <property type="match status" value="2"/>
</dbReference>
<dbReference type="InterPro" id="IPR027417">
    <property type="entry name" value="P-loop_NTPase"/>
</dbReference>
<comment type="caution">
    <text evidence="10">The sequence shown here is derived from an EMBL/GenBank/DDBJ whole genome shotgun (WGS) entry which is preliminary data.</text>
</comment>
<keyword evidence="6" id="KW-0802">TPR repeat</keyword>
<dbReference type="InterPro" id="IPR011990">
    <property type="entry name" value="TPR-like_helical_dom_sf"/>
</dbReference>
<dbReference type="InterPro" id="IPR036388">
    <property type="entry name" value="WH-like_DNA-bd_sf"/>
</dbReference>
<feature type="repeat" description="TPR" evidence="6">
    <location>
        <begin position="848"/>
        <end position="881"/>
    </location>
</feature>
<evidence type="ECO:0000256" key="4">
    <source>
        <dbReference type="ARBA" id="ARBA00023125"/>
    </source>
</evidence>
<keyword evidence="2" id="KW-0902">Two-component regulatory system</keyword>
<dbReference type="Pfam" id="PF00931">
    <property type="entry name" value="NB-ARC"/>
    <property type="match status" value="1"/>
</dbReference>
<evidence type="ECO:0000256" key="2">
    <source>
        <dbReference type="ARBA" id="ARBA00023012"/>
    </source>
</evidence>
<dbReference type="InterPro" id="IPR019734">
    <property type="entry name" value="TPR_rpt"/>
</dbReference>
<evidence type="ECO:0000256" key="6">
    <source>
        <dbReference type="PROSITE-ProRule" id="PRU00339"/>
    </source>
</evidence>
<dbReference type="SUPFAM" id="SSF46894">
    <property type="entry name" value="C-terminal effector domain of the bipartite response regulators"/>
    <property type="match status" value="1"/>
</dbReference>
<accession>A0ABW7VFT5</accession>
<feature type="compositionally biased region" description="Basic residues" evidence="7">
    <location>
        <begin position="905"/>
        <end position="929"/>
    </location>
</feature>
<evidence type="ECO:0000256" key="3">
    <source>
        <dbReference type="ARBA" id="ARBA00023015"/>
    </source>
</evidence>
<dbReference type="PROSITE" id="PS50005">
    <property type="entry name" value="TPR"/>
    <property type="match status" value="1"/>
</dbReference>
<sequence>MKGVEVAVRFGVLGAIAVWRGGVPVDVGHARQRWVLGALIADAEGVVPADVLVDRVWGADAPGRGREALYGYVSRLRQVLSGVGVDIVRDQGGYRLKVPAGSVDVHRFRGLAGQARAVCDDERAASLWEEALGLWRGEAYAGVDTPWFNAQRDFLARERLAAQLDLADIRLRLGQHDRVLAELFARAEAHPLDERMAGQLMLALYRGGRSADALAHYQEIRRRLAEELGTDPGAALRQLHQQVLAADPALTTPVPKSAAGTGPESAPVPRQLPAPPPFFVGRDRELASLDRLLESQAERGGTVVISAIGGTGGIGKTWLALRWAHQQQERYPDGQLYADLRGFSPTGEPVPPEAALRMFLDSLGVAPAQIPADLDAQAALYRSLVADRRLLIVLDNARDTAQVLPLLPGSQHCTVLVTSRHQLVGLITTHGGTPLTLDVLTDAEAHELLTRHLGPQRIAYEPEASSSLLKHCAGLPLAISILAARATMNPALTLKALAAELQETTLARLDALDAGEATANLRAVFAASYRALAPQTADVFRQLALALGPDIALPAAASLTALPLPRLRTHLRELQAAHLLQEHTPGRYSFHDLLRAYATELAETLDSDTERSAAVGRILDHYVHTAHTADRLLSPHRYPVSLSPGADGVSPERLTTHRQALEWFTRERATLIAAVEHAALAGSDACAWHLAWTTITFLTRGGRWYDVETVERTALAAATRLGDRSAQAQRHRELAYAYALTGRGLKARSALARALELSTEVNDVLGQAHTHIALGWLHEYQGDQQTAFRHDLNALELFTSLGHRSGRARALNAVGWDHIQLDDHMQAISHCREALALQQELEDERGQAGTWDTLGYAYQQIGDYRNAIDCYRHSLEFNRKLGHRYNEAETLVHLGELTTPCHRCPRRGTGRLATGHRHPHRRRSPRHRTRPDTHHASGPQQVPCMKQTSRRSLPSRGLRLQPLATMVTQP</sequence>
<dbReference type="PRINTS" id="PR00364">
    <property type="entry name" value="DISEASERSIST"/>
</dbReference>
<dbReference type="RefSeq" id="WP_244218495.1">
    <property type="nucleotide sequence ID" value="NZ_JBIRUT010000008.1"/>
</dbReference>
<dbReference type="InterPro" id="IPR051677">
    <property type="entry name" value="AfsR-DnrI-RedD_regulator"/>
</dbReference>
<dbReference type="SMART" id="SM00028">
    <property type="entry name" value="TPR"/>
    <property type="match status" value="4"/>
</dbReference>
<keyword evidence="11" id="KW-1185">Reference proteome</keyword>
<dbReference type="Gene3D" id="1.25.40.10">
    <property type="entry name" value="Tetratricopeptide repeat domain"/>
    <property type="match status" value="2"/>
</dbReference>
<evidence type="ECO:0000313" key="11">
    <source>
        <dbReference type="Proteomes" id="UP001611397"/>
    </source>
</evidence>
<reference evidence="10 11" key="1">
    <citation type="submission" date="2024-10" db="EMBL/GenBank/DDBJ databases">
        <title>The Natural Products Discovery Center: Release of the First 8490 Sequenced Strains for Exploring Actinobacteria Biosynthetic Diversity.</title>
        <authorList>
            <person name="Kalkreuter E."/>
            <person name="Kautsar S.A."/>
            <person name="Yang D."/>
            <person name="Bader C.D."/>
            <person name="Teijaro C.N."/>
            <person name="Fluegel L."/>
            <person name="Davis C.M."/>
            <person name="Simpson J.R."/>
            <person name="Lauterbach L."/>
            <person name="Steele A.D."/>
            <person name="Gui C."/>
            <person name="Meng S."/>
            <person name="Li G."/>
            <person name="Viehrig K."/>
            <person name="Ye F."/>
            <person name="Su P."/>
            <person name="Kiefer A.F."/>
            <person name="Nichols A."/>
            <person name="Cepeda A.J."/>
            <person name="Yan W."/>
            <person name="Fan B."/>
            <person name="Jiang Y."/>
            <person name="Adhikari A."/>
            <person name="Zheng C.-J."/>
            <person name="Schuster L."/>
            <person name="Cowan T.M."/>
            <person name="Smanski M.J."/>
            <person name="Chevrette M.G."/>
            <person name="De Carvalho L.P.S."/>
            <person name="Shen B."/>
        </authorList>
    </citation>
    <scope>NUCLEOTIDE SEQUENCE [LARGE SCALE GENOMIC DNA]</scope>
    <source>
        <strain evidence="10 11">NPDC020295</strain>
    </source>
</reference>
<dbReference type="PANTHER" id="PTHR35807:SF1">
    <property type="entry name" value="TRANSCRIPTIONAL REGULATOR REDD"/>
    <property type="match status" value="1"/>
</dbReference>
<dbReference type="Gene3D" id="3.40.50.300">
    <property type="entry name" value="P-loop containing nucleotide triphosphate hydrolases"/>
    <property type="match status" value="1"/>
</dbReference>
<name>A0ABW7VFT5_STROI</name>
<feature type="domain" description="OmpR/PhoB-type" evidence="8">
    <location>
        <begin position="22"/>
        <end position="96"/>
    </location>
</feature>
<protein>
    <submittedName>
        <fullName evidence="10">BTAD domain-containing putative transcriptional regulator</fullName>
    </submittedName>
</protein>
<keyword evidence="5" id="KW-0804">Transcription</keyword>
<dbReference type="InterPro" id="IPR016032">
    <property type="entry name" value="Sig_transdc_resp-reg_C-effctor"/>
</dbReference>
<keyword evidence="3" id="KW-0805">Transcription regulation</keyword>
<dbReference type="Proteomes" id="UP001611397">
    <property type="component" value="Unassembled WGS sequence"/>
</dbReference>
<dbReference type="Pfam" id="PF03704">
    <property type="entry name" value="BTAD"/>
    <property type="match status" value="1"/>
</dbReference>